<reference evidence="7 8" key="1">
    <citation type="journal article" date="2009" name="Stand. Genomic Sci.">
        <title>Complete genome sequence of Halorhabdus utahensis type strain (AX-2).</title>
        <authorList>
            <person name="Anderson I."/>
            <person name="Tindall B.J."/>
            <person name="Pomrenke H."/>
            <person name="Goker M."/>
            <person name="Lapidus A."/>
            <person name="Nolan M."/>
            <person name="Copeland A."/>
            <person name="Glavina Del Rio T."/>
            <person name="Chen F."/>
            <person name="Tice H."/>
            <person name="Cheng J.F."/>
            <person name="Lucas S."/>
            <person name="Chertkov O."/>
            <person name="Bruce D."/>
            <person name="Brettin T."/>
            <person name="Detter J.C."/>
            <person name="Han C."/>
            <person name="Goodwin L."/>
            <person name="Land M."/>
            <person name="Hauser L."/>
            <person name="Chang Y.J."/>
            <person name="Jeffries C.D."/>
            <person name="Pitluck S."/>
            <person name="Pati A."/>
            <person name="Mavromatis K."/>
            <person name="Ivanova N."/>
            <person name="Ovchinnikova G."/>
            <person name="Chen A."/>
            <person name="Palaniappan K."/>
            <person name="Chain P."/>
            <person name="Rohde M."/>
            <person name="Bristow J."/>
            <person name="Eisen J.A."/>
            <person name="Markowitz V."/>
            <person name="Hugenholtz P."/>
            <person name="Kyrpides N.C."/>
            <person name="Klenk H.P."/>
        </authorList>
    </citation>
    <scope>NUCLEOTIDE SEQUENCE [LARGE SCALE GENOMIC DNA]</scope>
    <source>
        <strain evidence="8">DSM 12940 / JCM 11049 / AX-2</strain>
    </source>
</reference>
<dbReference type="InterPro" id="IPR029486">
    <property type="entry name" value="GH97_N"/>
</dbReference>
<dbReference type="RefSeq" id="WP_015788904.1">
    <property type="nucleotide sequence ID" value="NC_013158.1"/>
</dbReference>
<accession>C7NML6</accession>
<dbReference type="Gene3D" id="3.20.20.70">
    <property type="entry name" value="Aldolase class I"/>
    <property type="match status" value="1"/>
</dbReference>
<evidence type="ECO:0000259" key="6">
    <source>
        <dbReference type="Pfam" id="PF14509"/>
    </source>
</evidence>
<dbReference type="GeneID" id="8383428"/>
<dbReference type="EMBL" id="CP001687">
    <property type="protein sequence ID" value="ACV11329.1"/>
    <property type="molecule type" value="Genomic_DNA"/>
</dbReference>
<evidence type="ECO:0000256" key="1">
    <source>
        <dbReference type="ARBA" id="ARBA00022801"/>
    </source>
</evidence>
<dbReference type="GO" id="GO:0016798">
    <property type="term" value="F:hydrolase activity, acting on glycosyl bonds"/>
    <property type="evidence" value="ECO:0007669"/>
    <property type="project" value="UniProtKB-KW"/>
</dbReference>
<feature type="domain" description="Glycosyl-hydrolase 97 C-terminal oligomerisation" evidence="6">
    <location>
        <begin position="481"/>
        <end position="574"/>
    </location>
</feature>
<feature type="domain" description="Glycosyl-hydrolase 97 N-terminal" evidence="5">
    <location>
        <begin position="7"/>
        <end position="240"/>
    </location>
</feature>
<dbReference type="CAZy" id="GH97">
    <property type="family name" value="Glycoside Hydrolase Family 97"/>
</dbReference>
<gene>
    <name evidence="7" type="ordered locus">Huta_1153</name>
</gene>
<dbReference type="Pfam" id="PF10566">
    <property type="entry name" value="Glyco_hydro_97"/>
    <property type="match status" value="1"/>
</dbReference>
<dbReference type="SUPFAM" id="SSF51445">
    <property type="entry name" value="(Trans)glycosidases"/>
    <property type="match status" value="1"/>
</dbReference>
<name>C7NML6_HALUD</name>
<dbReference type="OrthoDB" id="18576at2157"/>
<dbReference type="STRING" id="519442.Huta_1153"/>
<dbReference type="InterPro" id="IPR017853">
    <property type="entry name" value="GH"/>
</dbReference>
<evidence type="ECO:0000313" key="8">
    <source>
        <dbReference type="Proteomes" id="UP000002071"/>
    </source>
</evidence>
<organism evidence="7 8">
    <name type="scientific">Halorhabdus utahensis (strain DSM 12940 / JCM 11049 / AX-2)</name>
    <dbReference type="NCBI Taxonomy" id="519442"/>
    <lineage>
        <taxon>Archaea</taxon>
        <taxon>Methanobacteriati</taxon>
        <taxon>Methanobacteriota</taxon>
        <taxon>Stenosarchaea group</taxon>
        <taxon>Halobacteria</taxon>
        <taxon>Halobacteriales</taxon>
        <taxon>Haloarculaceae</taxon>
        <taxon>Halorhabdus</taxon>
    </lineage>
</organism>
<evidence type="ECO:0000256" key="2">
    <source>
        <dbReference type="ARBA" id="ARBA00023295"/>
    </source>
</evidence>
<dbReference type="Pfam" id="PF14508">
    <property type="entry name" value="GH97_N"/>
    <property type="match status" value="1"/>
</dbReference>
<protein>
    <submittedName>
        <fullName evidence="7">Putative alpha-glucosidase</fullName>
    </submittedName>
</protein>
<dbReference type="AlphaFoldDB" id="C7NML6"/>
<keyword evidence="1" id="KW-0378">Hydrolase</keyword>
<dbReference type="Gene3D" id="2.70.98.10">
    <property type="match status" value="1"/>
</dbReference>
<dbReference type="eggNOG" id="arCOG09022">
    <property type="taxonomic scope" value="Archaea"/>
</dbReference>
<dbReference type="PANTHER" id="PTHR35803">
    <property type="entry name" value="GLUCAN 1,4-ALPHA-GLUCOSIDASE SUSB-RELATED"/>
    <property type="match status" value="1"/>
</dbReference>
<evidence type="ECO:0000313" key="7">
    <source>
        <dbReference type="EMBL" id="ACV11329.1"/>
    </source>
</evidence>
<dbReference type="KEGG" id="hut:Huta_1153"/>
<dbReference type="GO" id="GO:0030246">
    <property type="term" value="F:carbohydrate binding"/>
    <property type="evidence" value="ECO:0007669"/>
    <property type="project" value="InterPro"/>
</dbReference>
<evidence type="ECO:0000256" key="3">
    <source>
        <dbReference type="SAM" id="MobiDB-lite"/>
    </source>
</evidence>
<evidence type="ECO:0000259" key="4">
    <source>
        <dbReference type="Pfam" id="PF10566"/>
    </source>
</evidence>
<dbReference type="PANTHER" id="PTHR35803:SF2">
    <property type="entry name" value="RETAINING ALPHA-GALACTOSIDASE"/>
    <property type="match status" value="1"/>
</dbReference>
<dbReference type="Gene3D" id="2.60.40.1180">
    <property type="entry name" value="Golgi alpha-mannosidase II"/>
    <property type="match status" value="1"/>
</dbReference>
<dbReference type="InterPro" id="IPR029483">
    <property type="entry name" value="GH97_C"/>
</dbReference>
<dbReference type="Pfam" id="PF14509">
    <property type="entry name" value="GH97_C"/>
    <property type="match status" value="1"/>
</dbReference>
<dbReference type="InterPro" id="IPR013780">
    <property type="entry name" value="Glyco_hydro_b"/>
</dbReference>
<feature type="domain" description="Glycosyl-hydrolase 97 catalytic" evidence="4">
    <location>
        <begin position="259"/>
        <end position="396"/>
    </location>
</feature>
<keyword evidence="2" id="KW-0326">Glycosidase</keyword>
<dbReference type="HOGENOM" id="CLU_011166_1_1_2"/>
<keyword evidence="8" id="KW-1185">Reference proteome</keyword>
<dbReference type="Proteomes" id="UP000002071">
    <property type="component" value="Chromosome"/>
</dbReference>
<dbReference type="InterPro" id="IPR019563">
    <property type="entry name" value="GH97_catalytic"/>
</dbReference>
<dbReference type="InterPro" id="IPR013785">
    <property type="entry name" value="Aldolase_TIM"/>
</dbReference>
<feature type="region of interest" description="Disordered" evidence="3">
    <location>
        <begin position="1"/>
        <end position="27"/>
    </location>
</feature>
<dbReference type="InterPro" id="IPR052720">
    <property type="entry name" value="Glycosyl_hydrolase_97"/>
</dbReference>
<dbReference type="InterPro" id="IPR014718">
    <property type="entry name" value="GH-type_carb-bd"/>
</dbReference>
<sequence>MVTITDPTGELTAEVDPDGTISLNHDGTRVLDPSPYGIRTPYGQFPDDFALREQSQAEIDETYELSHGKESSPHYLATETTLTFAGDGGTVDLQVRVATDGVAYRYHIEGDHDQYLLPGDESGFRFPDGAVAWVSEYQANHEGHSCQSPVTALEGEYNLPGLFRVGESWALIAEAGVDGTWMAGRLTPADDHPVGVDIAFPEASPTSHVWGHDPVTSPWRVAIVGDLATVVESTLPTDLIEGPAFDPEWVEPGRVAWSWWSSGSQVRDLETQQEYVDYAAERGWEYVLVDFEWDEAWIPDLVEYANERGIGVELWANFIDLNTESKREQRLSRWSEWGVAGIKVDFMDSDDQGRMQFYADLAADAAEYELTVNFHGSAVPTGLRRRYPNIMTYEGVRGAEYYKWDTNTPEHNTILPFTRNVVGPMDYTPVTFSAERRLTSAGHELALSVVYESGLQHFADSIESYADQPLAEDVLAAVPAAWDETVFLGGHPGSEATLARRRGEQWFIGSITAGPARTVEVSLPDLEFLDASTTATVTTDAGDRDRLEAFERDVSPGGTLSVPVAEHGGFVARL</sequence>
<evidence type="ECO:0000259" key="5">
    <source>
        <dbReference type="Pfam" id="PF14508"/>
    </source>
</evidence>
<proteinExistence type="predicted"/>